<gene>
    <name evidence="2" type="ORF">AXF42_Ash006433</name>
</gene>
<sequence length="134" mass="15368">MRNTAEGISRLFITVKLQTLRNEFETLIMKSNETLQDFLSRVITIVSQMRSYGEKITDATVVPKVLRSLTPKYDYIVTTIEETKDLSSFSFDELMGSLQAHEARRNRLVEKHEEKGISSVSSSEGRDKQKGRFC</sequence>
<evidence type="ECO:0000313" key="2">
    <source>
        <dbReference type="EMBL" id="PKA60799.1"/>
    </source>
</evidence>
<reference evidence="2 3" key="1">
    <citation type="journal article" date="2017" name="Nature">
        <title>The Apostasia genome and the evolution of orchids.</title>
        <authorList>
            <person name="Zhang G.Q."/>
            <person name="Liu K.W."/>
            <person name="Li Z."/>
            <person name="Lohaus R."/>
            <person name="Hsiao Y.Y."/>
            <person name="Niu S.C."/>
            <person name="Wang J.Y."/>
            <person name="Lin Y.C."/>
            <person name="Xu Q."/>
            <person name="Chen L.J."/>
            <person name="Yoshida K."/>
            <person name="Fujiwara S."/>
            <person name="Wang Z.W."/>
            <person name="Zhang Y.Q."/>
            <person name="Mitsuda N."/>
            <person name="Wang M."/>
            <person name="Liu G.H."/>
            <person name="Pecoraro L."/>
            <person name="Huang H.X."/>
            <person name="Xiao X.J."/>
            <person name="Lin M."/>
            <person name="Wu X.Y."/>
            <person name="Wu W.L."/>
            <person name="Chen Y.Y."/>
            <person name="Chang S.B."/>
            <person name="Sakamoto S."/>
            <person name="Ohme-Takagi M."/>
            <person name="Yagi M."/>
            <person name="Zeng S.J."/>
            <person name="Shen C.Y."/>
            <person name="Yeh C.M."/>
            <person name="Luo Y.B."/>
            <person name="Tsai W.C."/>
            <person name="Van de Peer Y."/>
            <person name="Liu Z.J."/>
        </authorList>
    </citation>
    <scope>NUCLEOTIDE SEQUENCE [LARGE SCALE GENOMIC DNA]</scope>
    <source>
        <strain evidence="3">cv. Shenzhen</strain>
        <tissue evidence="2">Stem</tissue>
    </source>
</reference>
<evidence type="ECO:0000256" key="1">
    <source>
        <dbReference type="SAM" id="MobiDB-lite"/>
    </source>
</evidence>
<evidence type="ECO:0008006" key="4">
    <source>
        <dbReference type="Google" id="ProtNLM"/>
    </source>
</evidence>
<keyword evidence="3" id="KW-1185">Reference proteome</keyword>
<proteinExistence type="predicted"/>
<dbReference type="AlphaFoldDB" id="A0A2I0AZ45"/>
<feature type="compositionally biased region" description="Basic and acidic residues" evidence="1">
    <location>
        <begin position="124"/>
        <end position="134"/>
    </location>
</feature>
<dbReference type="Proteomes" id="UP000236161">
    <property type="component" value="Unassembled WGS sequence"/>
</dbReference>
<organism evidence="2 3">
    <name type="scientific">Apostasia shenzhenica</name>
    <dbReference type="NCBI Taxonomy" id="1088818"/>
    <lineage>
        <taxon>Eukaryota</taxon>
        <taxon>Viridiplantae</taxon>
        <taxon>Streptophyta</taxon>
        <taxon>Embryophyta</taxon>
        <taxon>Tracheophyta</taxon>
        <taxon>Spermatophyta</taxon>
        <taxon>Magnoliopsida</taxon>
        <taxon>Liliopsida</taxon>
        <taxon>Asparagales</taxon>
        <taxon>Orchidaceae</taxon>
        <taxon>Apostasioideae</taxon>
        <taxon>Apostasia</taxon>
    </lineage>
</organism>
<evidence type="ECO:0000313" key="3">
    <source>
        <dbReference type="Proteomes" id="UP000236161"/>
    </source>
</evidence>
<accession>A0A2I0AZ45</accession>
<dbReference type="STRING" id="1088818.A0A2I0AZ45"/>
<dbReference type="PANTHER" id="PTHR35317:SF35">
    <property type="entry name" value="DUF4219 DOMAIN-CONTAINING PROTEIN"/>
    <property type="match status" value="1"/>
</dbReference>
<dbReference type="OrthoDB" id="778665at2759"/>
<dbReference type="EMBL" id="KZ451935">
    <property type="protein sequence ID" value="PKA60799.1"/>
    <property type="molecule type" value="Genomic_DNA"/>
</dbReference>
<name>A0A2I0AZ45_9ASPA</name>
<protein>
    <recommendedName>
        <fullName evidence="4">Retrovirus-related Pol polyprotein from transposon TNT 1-94</fullName>
    </recommendedName>
</protein>
<dbReference type="Pfam" id="PF14223">
    <property type="entry name" value="Retrotran_gag_2"/>
    <property type="match status" value="1"/>
</dbReference>
<dbReference type="PANTHER" id="PTHR35317">
    <property type="entry name" value="OS04G0629600 PROTEIN"/>
    <property type="match status" value="1"/>
</dbReference>
<feature type="region of interest" description="Disordered" evidence="1">
    <location>
        <begin position="105"/>
        <end position="134"/>
    </location>
</feature>
<feature type="compositionally biased region" description="Basic and acidic residues" evidence="1">
    <location>
        <begin position="105"/>
        <end position="116"/>
    </location>
</feature>